<comment type="caution">
    <text evidence="5">The sequence shown here is derived from an EMBL/GenBank/DDBJ whole genome shotgun (WGS) entry which is preliminary data.</text>
</comment>
<dbReference type="InterPro" id="IPR016032">
    <property type="entry name" value="Sig_transdc_resp-reg_C-effctor"/>
</dbReference>
<proteinExistence type="predicted"/>
<evidence type="ECO:0000256" key="1">
    <source>
        <dbReference type="ARBA" id="ARBA00023015"/>
    </source>
</evidence>
<keyword evidence="2" id="KW-0238">DNA-binding</keyword>
<dbReference type="PANTHER" id="PTHR44688:SF16">
    <property type="entry name" value="DNA-BINDING TRANSCRIPTIONAL ACTIVATOR DEVR_DOSR"/>
    <property type="match status" value="1"/>
</dbReference>
<name>A0ABT4PJ75_9BACT</name>
<dbReference type="EMBL" id="JAPZVM010000009">
    <property type="protein sequence ID" value="MCZ8373093.1"/>
    <property type="molecule type" value="Genomic_DNA"/>
</dbReference>
<accession>A0ABT4PJ75</accession>
<dbReference type="PRINTS" id="PR00038">
    <property type="entry name" value="HTHLUXR"/>
</dbReference>
<evidence type="ECO:0000313" key="5">
    <source>
        <dbReference type="EMBL" id="MCZ8373093.1"/>
    </source>
</evidence>
<dbReference type="RefSeq" id="WP_269878403.1">
    <property type="nucleotide sequence ID" value="NZ_JAPZVM010000009.1"/>
</dbReference>
<dbReference type="Pfam" id="PF00196">
    <property type="entry name" value="GerE"/>
    <property type="match status" value="1"/>
</dbReference>
<keyword evidence="1" id="KW-0805">Transcription regulation</keyword>
<dbReference type="Proteomes" id="UP001141933">
    <property type="component" value="Unassembled WGS sequence"/>
</dbReference>
<organism evidence="5 6">
    <name type="scientific">Phocaeicola acetigenes</name>
    <dbReference type="NCBI Taxonomy" id="3016083"/>
    <lineage>
        <taxon>Bacteria</taxon>
        <taxon>Pseudomonadati</taxon>
        <taxon>Bacteroidota</taxon>
        <taxon>Bacteroidia</taxon>
        <taxon>Bacteroidales</taxon>
        <taxon>Bacteroidaceae</taxon>
        <taxon>Phocaeicola</taxon>
    </lineage>
</organism>
<dbReference type="InterPro" id="IPR036388">
    <property type="entry name" value="WH-like_DNA-bd_sf"/>
</dbReference>
<sequence>MNALSEREHLVAEQYCKGLADKEVADKLGRSEWTIKAQKRDIYRKLGISKDTELVLYMFCEKLKINFDLKEIRKHGLELFFSIMLLIVAAMDYHMDMRRGRIQETGRVTRVIRTRREV</sequence>
<keyword evidence="3" id="KW-0804">Transcription</keyword>
<protein>
    <submittedName>
        <fullName evidence="5">LuxR C-terminal-related transcriptional regulator</fullName>
    </submittedName>
</protein>
<dbReference type="InterPro" id="IPR000792">
    <property type="entry name" value="Tscrpt_reg_LuxR_C"/>
</dbReference>
<dbReference type="PANTHER" id="PTHR44688">
    <property type="entry name" value="DNA-BINDING TRANSCRIPTIONAL ACTIVATOR DEVR_DOSR"/>
    <property type="match status" value="1"/>
</dbReference>
<dbReference type="PROSITE" id="PS50043">
    <property type="entry name" value="HTH_LUXR_2"/>
    <property type="match status" value="1"/>
</dbReference>
<evidence type="ECO:0000313" key="6">
    <source>
        <dbReference type="Proteomes" id="UP001141933"/>
    </source>
</evidence>
<dbReference type="SUPFAM" id="SSF46894">
    <property type="entry name" value="C-terminal effector domain of the bipartite response regulators"/>
    <property type="match status" value="1"/>
</dbReference>
<dbReference type="Gene3D" id="1.10.10.10">
    <property type="entry name" value="Winged helix-like DNA-binding domain superfamily/Winged helix DNA-binding domain"/>
    <property type="match status" value="1"/>
</dbReference>
<evidence type="ECO:0000259" key="4">
    <source>
        <dbReference type="PROSITE" id="PS50043"/>
    </source>
</evidence>
<evidence type="ECO:0000256" key="2">
    <source>
        <dbReference type="ARBA" id="ARBA00023125"/>
    </source>
</evidence>
<feature type="domain" description="HTH luxR-type" evidence="4">
    <location>
        <begin position="1"/>
        <end position="62"/>
    </location>
</feature>
<evidence type="ECO:0000256" key="3">
    <source>
        <dbReference type="ARBA" id="ARBA00023163"/>
    </source>
</evidence>
<gene>
    <name evidence="5" type="ORF">O6P32_10300</name>
</gene>
<keyword evidence="6" id="KW-1185">Reference proteome</keyword>
<dbReference type="CDD" id="cd06170">
    <property type="entry name" value="LuxR_C_like"/>
    <property type="match status" value="1"/>
</dbReference>
<dbReference type="SMART" id="SM00421">
    <property type="entry name" value="HTH_LUXR"/>
    <property type="match status" value="1"/>
</dbReference>
<reference evidence="5" key="1">
    <citation type="submission" date="2022-12" db="EMBL/GenBank/DDBJ databases">
        <title>Phocaeicola acetigenes sp. nov., isolated feces from a healthy human.</title>
        <authorList>
            <person name="Do H."/>
            <person name="Ha Y.B."/>
            <person name="Kim J.-S."/>
            <person name="Suh M.K."/>
            <person name="Kim H.S."/>
            <person name="Lee J.-S."/>
        </authorList>
    </citation>
    <scope>NUCLEOTIDE SEQUENCE</scope>
    <source>
        <strain evidence="5">KGMB11183</strain>
    </source>
</reference>